<dbReference type="SUPFAM" id="SSF50494">
    <property type="entry name" value="Trypsin-like serine proteases"/>
    <property type="match status" value="1"/>
</dbReference>
<evidence type="ECO:0000259" key="11">
    <source>
        <dbReference type="PROSITE" id="PS51888"/>
    </source>
</evidence>
<proteinExistence type="evidence at transcript level"/>
<reference evidence="12" key="1">
    <citation type="journal article" date="2015" name="Genet. Mol. Res.">
        <title>Characterization and expression analysis of the prophenoloxidase activating factor from the mud crab Scylla paramamosain.</title>
        <authorList>
            <person name="Wang J."/>
            <person name="Jiang K.J."/>
            <person name="Zhang F.Y."/>
            <person name="Song W."/>
            <person name="Zhao M."/>
            <person name="Wei H.Q."/>
            <person name="Meng Y.Y."/>
            <person name="Ma L.B."/>
        </authorList>
    </citation>
    <scope>NUCLEOTIDE SEQUENCE</scope>
</reference>
<dbReference type="GO" id="GO:0004252">
    <property type="term" value="F:serine-type endopeptidase activity"/>
    <property type="evidence" value="ECO:0007669"/>
    <property type="project" value="UniProtKB-UniRule"/>
</dbReference>
<evidence type="ECO:0000256" key="2">
    <source>
        <dbReference type="ARBA" id="ARBA00022729"/>
    </source>
</evidence>
<sequence>MGHVNVAVVAVTAIATLMGCQAQQGRSCVDGNGQAGTCISIRSCQPLRQLLQALRTNTAPPNGFQILRGSICNLRSNSEPLVCCASDLRTGGDDGAGGGSDLLPKQCGVTGLVDRIIDGENAPLLAWPWMALLRGRARGQPSKWFCGGVLIHPRYVLTAAHCFKAIFQIELEFVRLGEHTLNTAVDCEKGLCAPPPQNIPVEQIITHPEYESPCKECNDIALLRLSRPAQLNPLHVVPICLPVDPLKDMGFSEEEFQGKFAYAAGWGSTSMNPLRPTQPNILQQVLLPINDGEFCNAELRKGYPNPRSTLCAGGEGKDTCKGDSGGPLILSNRFETKRFVVGITSVGPAVCGRQSTQGLYTNVHFYVPWILETLRP</sequence>
<keyword evidence="4 8" id="KW-0720">Serine protease</keyword>
<evidence type="ECO:0000256" key="6">
    <source>
        <dbReference type="ARBA" id="ARBA00023180"/>
    </source>
</evidence>
<dbReference type="InterPro" id="IPR051487">
    <property type="entry name" value="Ser/Thr_Proteases_Immune/Dev"/>
</dbReference>
<dbReference type="PANTHER" id="PTHR24256">
    <property type="entry name" value="TRYPTASE-RELATED"/>
    <property type="match status" value="1"/>
</dbReference>
<dbReference type="GO" id="GO:0005576">
    <property type="term" value="C:extracellular region"/>
    <property type="evidence" value="ECO:0007669"/>
    <property type="project" value="UniProtKB-SubCell"/>
</dbReference>
<dbReference type="EMBL" id="JARAKH010000003">
    <property type="protein sequence ID" value="KAK8405340.1"/>
    <property type="molecule type" value="Genomic_DNA"/>
</dbReference>
<keyword evidence="14" id="KW-1185">Reference proteome</keyword>
<dbReference type="EMBL" id="JARAKH010000003">
    <property type="protein sequence ID" value="KAK8405339.1"/>
    <property type="molecule type" value="Genomic_DNA"/>
</dbReference>
<dbReference type="InterPro" id="IPR022700">
    <property type="entry name" value="CLIP"/>
</dbReference>
<evidence type="ECO:0000256" key="8">
    <source>
        <dbReference type="RuleBase" id="RU363034"/>
    </source>
</evidence>
<evidence type="ECO:0000256" key="9">
    <source>
        <dbReference type="RuleBase" id="RU366078"/>
    </source>
</evidence>
<gene>
    <name evidence="12" type="primary">PPAF-1</name>
    <name evidence="13" type="ORF">O3P69_001711</name>
</gene>
<dbReference type="InterPro" id="IPR001254">
    <property type="entry name" value="Trypsin_dom"/>
</dbReference>
<dbReference type="InterPro" id="IPR043504">
    <property type="entry name" value="Peptidase_S1_PA_chymotrypsin"/>
</dbReference>
<dbReference type="EMBL" id="KP143941">
    <property type="protein sequence ID" value="AKC96436.1"/>
    <property type="molecule type" value="mRNA"/>
</dbReference>
<dbReference type="GO" id="GO:0006508">
    <property type="term" value="P:proteolysis"/>
    <property type="evidence" value="ECO:0007669"/>
    <property type="project" value="UniProtKB-KW"/>
</dbReference>
<feature type="domain" description="Clip" evidence="11">
    <location>
        <begin position="27"/>
        <end position="84"/>
    </location>
</feature>
<dbReference type="SMART" id="SM00680">
    <property type="entry name" value="CLIP"/>
    <property type="match status" value="1"/>
</dbReference>
<dbReference type="PROSITE" id="PS50240">
    <property type="entry name" value="TRYPSIN_DOM"/>
    <property type="match status" value="1"/>
</dbReference>
<keyword evidence="2 9" id="KW-0732">Signal</keyword>
<evidence type="ECO:0000313" key="12">
    <source>
        <dbReference type="EMBL" id="AKC96436.1"/>
    </source>
</evidence>
<organism evidence="12">
    <name type="scientific">Scylla paramamosain</name>
    <name type="common">Mud crab</name>
    <dbReference type="NCBI Taxonomy" id="85552"/>
    <lineage>
        <taxon>Eukaryota</taxon>
        <taxon>Metazoa</taxon>
        <taxon>Ecdysozoa</taxon>
        <taxon>Arthropoda</taxon>
        <taxon>Crustacea</taxon>
        <taxon>Multicrustacea</taxon>
        <taxon>Malacostraca</taxon>
        <taxon>Eumalacostraca</taxon>
        <taxon>Eucarida</taxon>
        <taxon>Decapoda</taxon>
        <taxon>Pleocyemata</taxon>
        <taxon>Brachyura</taxon>
        <taxon>Eubrachyura</taxon>
        <taxon>Portunoidea</taxon>
        <taxon>Portunidae</taxon>
        <taxon>Portuninae</taxon>
        <taxon>Scylla</taxon>
    </lineage>
</organism>
<dbReference type="PRINTS" id="PR00722">
    <property type="entry name" value="CHYMOTRYPSIN"/>
</dbReference>
<evidence type="ECO:0000313" key="13">
    <source>
        <dbReference type="EMBL" id="KAK8405339.1"/>
    </source>
</evidence>
<reference evidence="13 14" key="2">
    <citation type="submission" date="2023-03" db="EMBL/GenBank/DDBJ databases">
        <title>High-quality genome of Scylla paramamosain provides insights in environmental adaptation.</title>
        <authorList>
            <person name="Zhang L."/>
        </authorList>
    </citation>
    <scope>NUCLEOTIDE SEQUENCE [LARGE SCALE GENOMIC DNA]</scope>
    <source>
        <strain evidence="13">LZ_2023a</strain>
        <tissue evidence="13">Muscle</tissue>
    </source>
</reference>
<keyword evidence="6" id="KW-0325">Glycoprotein</keyword>
<dbReference type="PROSITE" id="PS00134">
    <property type="entry name" value="TRYPSIN_HIS"/>
    <property type="match status" value="1"/>
</dbReference>
<feature type="signal peptide" evidence="9">
    <location>
        <begin position="1"/>
        <end position="22"/>
    </location>
</feature>
<feature type="domain" description="Peptidase S1" evidence="10">
    <location>
        <begin position="116"/>
        <end position="375"/>
    </location>
</feature>
<evidence type="ECO:0000256" key="7">
    <source>
        <dbReference type="ARBA" id="ARBA00024195"/>
    </source>
</evidence>
<dbReference type="EC" id="3.4.21.-" evidence="8"/>
<dbReference type="InterPro" id="IPR009003">
    <property type="entry name" value="Peptidase_S1_PA"/>
</dbReference>
<evidence type="ECO:0000256" key="5">
    <source>
        <dbReference type="ARBA" id="ARBA00023157"/>
    </source>
</evidence>
<dbReference type="InterPro" id="IPR001314">
    <property type="entry name" value="Peptidase_S1A"/>
</dbReference>
<keyword evidence="3 8" id="KW-0378">Hydrolase</keyword>
<dbReference type="Pfam" id="PF00089">
    <property type="entry name" value="Trypsin"/>
    <property type="match status" value="1"/>
</dbReference>
<comment type="domain">
    <text evidence="9">The clip domain consists of 35-55 residues which are 'knitted' together usually by 3 conserved disulfide bonds forming a clip-like compact structure.</text>
</comment>
<keyword evidence="9" id="KW-0964">Secreted</keyword>
<keyword evidence="5" id="KW-1015">Disulfide bond</keyword>
<accession>A0A139ZSY5</accession>
<protein>
    <recommendedName>
        <fullName evidence="9">CLIP domain-containing serine protease</fullName>
        <ecNumber evidence="8">3.4.21.-</ecNumber>
    </recommendedName>
</protein>
<dbReference type="Gene3D" id="3.30.1640.30">
    <property type="match status" value="1"/>
</dbReference>
<feature type="chain" id="PRO_5044513904" description="CLIP domain-containing serine protease" evidence="9">
    <location>
        <begin position="23"/>
        <end position="376"/>
    </location>
</feature>
<comment type="subcellular location">
    <subcellularLocation>
        <location evidence="9">Secreted</location>
    </subcellularLocation>
</comment>
<evidence type="ECO:0000256" key="3">
    <source>
        <dbReference type="ARBA" id="ARBA00022801"/>
    </source>
</evidence>
<dbReference type="PROSITE" id="PS00135">
    <property type="entry name" value="TRYPSIN_SER"/>
    <property type="match status" value="1"/>
</dbReference>
<comment type="similarity">
    <text evidence="7 9">Belongs to the peptidase S1 family. CLIP subfamily.</text>
</comment>
<dbReference type="AlphaFoldDB" id="A0A139ZSY5"/>
<name>A0A139ZSY5_SCYPA</name>
<evidence type="ECO:0000259" key="10">
    <source>
        <dbReference type="PROSITE" id="PS50240"/>
    </source>
</evidence>
<evidence type="ECO:0000256" key="4">
    <source>
        <dbReference type="ARBA" id="ARBA00022825"/>
    </source>
</evidence>
<dbReference type="FunFam" id="2.40.10.10:FF:000028">
    <property type="entry name" value="Serine protease easter"/>
    <property type="match status" value="1"/>
</dbReference>
<keyword evidence="1 8" id="KW-0645">Protease</keyword>
<dbReference type="Gene3D" id="2.40.10.10">
    <property type="entry name" value="Trypsin-like serine proteases"/>
    <property type="match status" value="2"/>
</dbReference>
<evidence type="ECO:0000256" key="1">
    <source>
        <dbReference type="ARBA" id="ARBA00022670"/>
    </source>
</evidence>
<dbReference type="InterPro" id="IPR033116">
    <property type="entry name" value="TRYPSIN_SER"/>
</dbReference>
<dbReference type="CDD" id="cd00190">
    <property type="entry name" value="Tryp_SPc"/>
    <property type="match status" value="1"/>
</dbReference>
<evidence type="ECO:0000313" key="14">
    <source>
        <dbReference type="Proteomes" id="UP001487740"/>
    </source>
</evidence>
<dbReference type="SMART" id="SM00020">
    <property type="entry name" value="Tryp_SPc"/>
    <property type="match status" value="1"/>
</dbReference>
<dbReference type="InterPro" id="IPR038565">
    <property type="entry name" value="CLIP_sf"/>
</dbReference>
<dbReference type="Pfam" id="PF12032">
    <property type="entry name" value="CLIP"/>
    <property type="match status" value="1"/>
</dbReference>
<dbReference type="PROSITE" id="PS51888">
    <property type="entry name" value="CLIP"/>
    <property type="match status" value="1"/>
</dbReference>
<dbReference type="Proteomes" id="UP001487740">
    <property type="component" value="Unassembled WGS sequence"/>
</dbReference>
<dbReference type="InterPro" id="IPR018114">
    <property type="entry name" value="TRYPSIN_HIS"/>
</dbReference>